<evidence type="ECO:0000313" key="3">
    <source>
        <dbReference type="Proteomes" id="UP000299102"/>
    </source>
</evidence>
<keyword evidence="3" id="KW-1185">Reference proteome</keyword>
<evidence type="ECO:0000256" key="1">
    <source>
        <dbReference type="SAM" id="MobiDB-lite"/>
    </source>
</evidence>
<organism evidence="2 3">
    <name type="scientific">Eumeta variegata</name>
    <name type="common">Bagworm moth</name>
    <name type="synonym">Eumeta japonica</name>
    <dbReference type="NCBI Taxonomy" id="151549"/>
    <lineage>
        <taxon>Eukaryota</taxon>
        <taxon>Metazoa</taxon>
        <taxon>Ecdysozoa</taxon>
        <taxon>Arthropoda</taxon>
        <taxon>Hexapoda</taxon>
        <taxon>Insecta</taxon>
        <taxon>Pterygota</taxon>
        <taxon>Neoptera</taxon>
        <taxon>Endopterygota</taxon>
        <taxon>Lepidoptera</taxon>
        <taxon>Glossata</taxon>
        <taxon>Ditrysia</taxon>
        <taxon>Tineoidea</taxon>
        <taxon>Psychidae</taxon>
        <taxon>Oiketicinae</taxon>
        <taxon>Eumeta</taxon>
    </lineage>
</organism>
<name>A0A4C1ZZF6_EUMVA</name>
<accession>A0A4C1ZZF6</accession>
<proteinExistence type="predicted"/>
<protein>
    <submittedName>
        <fullName evidence="2">Uncharacterized protein</fullName>
    </submittedName>
</protein>
<feature type="compositionally biased region" description="Polar residues" evidence="1">
    <location>
        <begin position="135"/>
        <end position="149"/>
    </location>
</feature>
<feature type="region of interest" description="Disordered" evidence="1">
    <location>
        <begin position="125"/>
        <end position="149"/>
    </location>
</feature>
<comment type="caution">
    <text evidence="2">The sequence shown here is derived from an EMBL/GenBank/DDBJ whole genome shotgun (WGS) entry which is preliminary data.</text>
</comment>
<dbReference type="AlphaFoldDB" id="A0A4C1ZZF6"/>
<dbReference type="EMBL" id="BGZK01002269">
    <property type="protein sequence ID" value="GBP92369.1"/>
    <property type="molecule type" value="Genomic_DNA"/>
</dbReference>
<sequence>MSVRVMFLITAPLRLPTIFSFQIVGLGRRDAHVGSMGLLTSFKNKHVYTLENFRKHPNIEQIGPYRFCTDKSKVRRASPTQLTSELIFVVTTPPRHESSSEPASDGRAALNHLDVRYRTQPLQPQHQFRTETRSTSRAGSQTVASDRSISSRGCAATPIGAEKKTHFYMNKVRVAFAGRLPSGAGGRDSRPDLSFLVGLILHKTQFINHGAQLARALRQLCRIFSVLLRRRR</sequence>
<dbReference type="Proteomes" id="UP000299102">
    <property type="component" value="Unassembled WGS sequence"/>
</dbReference>
<gene>
    <name evidence="2" type="ORF">EVAR_84850_1</name>
</gene>
<evidence type="ECO:0000313" key="2">
    <source>
        <dbReference type="EMBL" id="GBP92369.1"/>
    </source>
</evidence>
<reference evidence="2 3" key="1">
    <citation type="journal article" date="2019" name="Commun. Biol.">
        <title>The bagworm genome reveals a unique fibroin gene that provides high tensile strength.</title>
        <authorList>
            <person name="Kono N."/>
            <person name="Nakamura H."/>
            <person name="Ohtoshi R."/>
            <person name="Tomita M."/>
            <person name="Numata K."/>
            <person name="Arakawa K."/>
        </authorList>
    </citation>
    <scope>NUCLEOTIDE SEQUENCE [LARGE SCALE GENOMIC DNA]</scope>
</reference>